<feature type="transmembrane region" description="Helical" evidence="7">
    <location>
        <begin position="811"/>
        <end position="829"/>
    </location>
</feature>
<evidence type="ECO:0000313" key="9">
    <source>
        <dbReference type="EMBL" id="MDO6424393.1"/>
    </source>
</evidence>
<dbReference type="Pfam" id="PF03176">
    <property type="entry name" value="MMPL"/>
    <property type="match status" value="2"/>
</dbReference>
<dbReference type="PROSITE" id="PS50156">
    <property type="entry name" value="SSD"/>
    <property type="match status" value="2"/>
</dbReference>
<dbReference type="PRINTS" id="PR00702">
    <property type="entry name" value="ACRIFLAVINRP"/>
</dbReference>
<keyword evidence="4 7" id="KW-1133">Transmembrane helix</keyword>
<dbReference type="PANTHER" id="PTHR33406">
    <property type="entry name" value="MEMBRANE PROTEIN MJ1562-RELATED"/>
    <property type="match status" value="1"/>
</dbReference>
<feature type="domain" description="SSD" evidence="8">
    <location>
        <begin position="735"/>
        <end position="862"/>
    </location>
</feature>
<dbReference type="AlphaFoldDB" id="A0AAW7XCZ0"/>
<evidence type="ECO:0000259" key="8">
    <source>
        <dbReference type="PROSITE" id="PS50156"/>
    </source>
</evidence>
<reference evidence="9" key="1">
    <citation type="submission" date="2023-07" db="EMBL/GenBank/DDBJ databases">
        <title>Genome content predicts the carbon catabolic preferences of heterotrophic bacteria.</title>
        <authorList>
            <person name="Gralka M."/>
        </authorList>
    </citation>
    <scope>NUCLEOTIDE SEQUENCE</scope>
    <source>
        <strain evidence="9">I3M17_2</strain>
    </source>
</reference>
<dbReference type="PANTHER" id="PTHR33406:SF12">
    <property type="entry name" value="BLR2997 PROTEIN"/>
    <property type="match status" value="1"/>
</dbReference>
<feature type="domain" description="SSD" evidence="8">
    <location>
        <begin position="252"/>
        <end position="414"/>
    </location>
</feature>
<dbReference type="EMBL" id="JAUOPB010000014">
    <property type="protein sequence ID" value="MDO6424393.1"/>
    <property type="molecule type" value="Genomic_DNA"/>
</dbReference>
<feature type="transmembrane region" description="Helical" evidence="7">
    <location>
        <begin position="763"/>
        <end position="781"/>
    </location>
</feature>
<dbReference type="InterPro" id="IPR050545">
    <property type="entry name" value="Mycobact_MmpL"/>
</dbReference>
<dbReference type="GO" id="GO:0022857">
    <property type="term" value="F:transmembrane transporter activity"/>
    <property type="evidence" value="ECO:0007669"/>
    <property type="project" value="InterPro"/>
</dbReference>
<evidence type="ECO:0000256" key="7">
    <source>
        <dbReference type="SAM" id="Phobius"/>
    </source>
</evidence>
<feature type="transmembrane region" description="Helical" evidence="7">
    <location>
        <begin position="364"/>
        <end position="383"/>
    </location>
</feature>
<feature type="transmembrane region" description="Helical" evidence="7">
    <location>
        <begin position="835"/>
        <end position="856"/>
    </location>
</feature>
<dbReference type="InterPro" id="IPR000731">
    <property type="entry name" value="SSD"/>
</dbReference>
<dbReference type="Proteomes" id="UP001169760">
    <property type="component" value="Unassembled WGS sequence"/>
</dbReference>
<keyword evidence="3 7" id="KW-0812">Transmembrane</keyword>
<feature type="transmembrane region" description="Helical" evidence="7">
    <location>
        <begin position="737"/>
        <end position="757"/>
    </location>
</feature>
<evidence type="ECO:0000256" key="2">
    <source>
        <dbReference type="ARBA" id="ARBA00022475"/>
    </source>
</evidence>
<feature type="transmembrane region" description="Helical" evidence="7">
    <location>
        <begin position="389"/>
        <end position="416"/>
    </location>
</feature>
<dbReference type="GO" id="GO:0005886">
    <property type="term" value="C:plasma membrane"/>
    <property type="evidence" value="ECO:0007669"/>
    <property type="project" value="UniProtKB-SubCell"/>
</dbReference>
<dbReference type="SUPFAM" id="SSF82866">
    <property type="entry name" value="Multidrug efflux transporter AcrB transmembrane domain"/>
    <property type="match status" value="2"/>
</dbReference>
<evidence type="ECO:0000256" key="4">
    <source>
        <dbReference type="ARBA" id="ARBA00022989"/>
    </source>
</evidence>
<feature type="transmembrane region" description="Helical" evidence="7">
    <location>
        <begin position="457"/>
        <end position="476"/>
    </location>
</feature>
<sequence length="872" mass="97330">MISFWFERYLNFVTRFPKVTLLLVGLVTLGLAAGLPNFKLDASSESLTLEADTDLDYYRQISKRFDSGDFLVVTFKPNNDLFADESLTSLRKMQDELAAIDGVASIDSILNVPLLYSPKRSLSETVTETLTLETPGLDKSLAKQEFLSSPIYKELILSEDGQTTALQLNLTVDYKYIELVRQRDQLRTQSHLPSFTEQDQARLDQLSEAFRKYRTTAEARAHNRVAEVRSVVDKYRSEAQIFVGGITMITADMISFIRSDLVVFGTAVLLFMIVTLALIFRSWRLVVLPMAVSITAVVMMLGFISWLDWRLTVISSNFVALLLIISLSITIHLVVRYRENGTEHPYWSQKERIQETLRFMAKPCLYTALTTVVAFASLVVSGIRPVIDFGWMMTIGLMVALVLAFVLLPAGLMALGDDDPLIETRKRPKEACKPYKGALGGFHQPLTVYLSKVIERFGSGILLGSLVVAGLSVWGISRLEVENRFIDYFKDTTEIYQGLSVIDNELGGTTTLEIIVTADKSDLALARGEFGLVDEDDPFAEADHFDESDPFETPEPLAEQDPFADADPFSEHGDTGQSFWMTKAGLKKIDALHTYLEQQPEIGVVRSLATLYRVGVDINGGLNDFELALMEKSLPQDVKQVLLSPYLVAEEEQARITLRVKDLYPGLKRKELVDRIKAHIEQDDTFESKNVRFTGLLVLYNNMLQSLFSSQIITLGAVFLAILVMFILLFRSFKIAFIAILPNSLAAISVLGIMGLGGLPLDMMTITIASITVGIGVDDTIHYIHRFKKEIVVDGDYIAAMHRAHASIGRAMYYTSVIIIFGFSIMVLSKFIPTIYFGLLTGVAMFAALMGALLLLPKLIILFKPFGKVQPQ</sequence>
<evidence type="ECO:0000313" key="10">
    <source>
        <dbReference type="Proteomes" id="UP001169760"/>
    </source>
</evidence>
<dbReference type="RefSeq" id="WP_303493727.1">
    <property type="nucleotide sequence ID" value="NZ_JAUOPB010000014.1"/>
</dbReference>
<feature type="transmembrane region" description="Helical" evidence="7">
    <location>
        <begin position="712"/>
        <end position="730"/>
    </location>
</feature>
<gene>
    <name evidence="9" type="ORF">Q4521_18045</name>
</gene>
<comment type="caution">
    <text evidence="9">The sequence shown here is derived from an EMBL/GenBank/DDBJ whole genome shotgun (WGS) entry which is preliminary data.</text>
</comment>
<feature type="transmembrane region" description="Helical" evidence="7">
    <location>
        <begin position="313"/>
        <end position="335"/>
    </location>
</feature>
<name>A0AAW7XCZ0_9GAMM</name>
<evidence type="ECO:0000256" key="1">
    <source>
        <dbReference type="ARBA" id="ARBA00004651"/>
    </source>
</evidence>
<feature type="region of interest" description="Disordered" evidence="6">
    <location>
        <begin position="543"/>
        <end position="569"/>
    </location>
</feature>
<dbReference type="InterPro" id="IPR004869">
    <property type="entry name" value="MMPL_dom"/>
</dbReference>
<accession>A0AAW7XCZ0</accession>
<organism evidence="9 10">
    <name type="scientific">Saccharophagus degradans</name>
    <dbReference type="NCBI Taxonomy" id="86304"/>
    <lineage>
        <taxon>Bacteria</taxon>
        <taxon>Pseudomonadati</taxon>
        <taxon>Pseudomonadota</taxon>
        <taxon>Gammaproteobacteria</taxon>
        <taxon>Cellvibrionales</taxon>
        <taxon>Cellvibrionaceae</taxon>
        <taxon>Saccharophagus</taxon>
    </lineage>
</organism>
<feature type="transmembrane region" description="Helical" evidence="7">
    <location>
        <begin position="287"/>
        <end position="307"/>
    </location>
</feature>
<feature type="transmembrane region" description="Helical" evidence="7">
    <location>
        <begin position="261"/>
        <end position="280"/>
    </location>
</feature>
<protein>
    <submittedName>
        <fullName evidence="9">MMPL family transporter</fullName>
    </submittedName>
</protein>
<dbReference type="Gene3D" id="1.20.1640.10">
    <property type="entry name" value="Multidrug efflux transporter AcrB transmembrane domain"/>
    <property type="match status" value="2"/>
</dbReference>
<evidence type="ECO:0000256" key="5">
    <source>
        <dbReference type="ARBA" id="ARBA00023136"/>
    </source>
</evidence>
<comment type="subcellular location">
    <subcellularLocation>
        <location evidence="1">Cell membrane</location>
        <topology evidence="1">Multi-pass membrane protein</topology>
    </subcellularLocation>
</comment>
<evidence type="ECO:0000256" key="6">
    <source>
        <dbReference type="SAM" id="MobiDB-lite"/>
    </source>
</evidence>
<evidence type="ECO:0000256" key="3">
    <source>
        <dbReference type="ARBA" id="ARBA00022692"/>
    </source>
</evidence>
<keyword evidence="2" id="KW-1003">Cell membrane</keyword>
<proteinExistence type="predicted"/>
<dbReference type="InterPro" id="IPR001036">
    <property type="entry name" value="Acrflvin-R"/>
</dbReference>
<keyword evidence="5 7" id="KW-0472">Membrane</keyword>